<evidence type="ECO:0000256" key="5">
    <source>
        <dbReference type="ARBA" id="ARBA00023136"/>
    </source>
</evidence>
<dbReference type="GO" id="GO:0005789">
    <property type="term" value="C:endoplasmic reticulum membrane"/>
    <property type="evidence" value="ECO:0007669"/>
    <property type="project" value="UniProtKB-SubCell"/>
</dbReference>
<keyword evidence="5" id="KW-0472">Membrane</keyword>
<proteinExistence type="predicted"/>
<organism evidence="7 8">
    <name type="scientific">Neoarthrinium moseri</name>
    <dbReference type="NCBI Taxonomy" id="1658444"/>
    <lineage>
        <taxon>Eukaryota</taxon>
        <taxon>Fungi</taxon>
        <taxon>Dikarya</taxon>
        <taxon>Ascomycota</taxon>
        <taxon>Pezizomycotina</taxon>
        <taxon>Sordariomycetes</taxon>
        <taxon>Xylariomycetidae</taxon>
        <taxon>Amphisphaeriales</taxon>
        <taxon>Apiosporaceae</taxon>
        <taxon>Neoarthrinium</taxon>
    </lineage>
</organism>
<evidence type="ECO:0000256" key="2">
    <source>
        <dbReference type="ARBA" id="ARBA00022692"/>
    </source>
</evidence>
<evidence type="ECO:0000256" key="4">
    <source>
        <dbReference type="ARBA" id="ARBA00022989"/>
    </source>
</evidence>
<keyword evidence="8" id="KW-1185">Reference proteome</keyword>
<dbReference type="InterPro" id="IPR003388">
    <property type="entry name" value="Reticulon"/>
</dbReference>
<evidence type="ECO:0000313" key="8">
    <source>
        <dbReference type="Proteomes" id="UP000829685"/>
    </source>
</evidence>
<comment type="caution">
    <text evidence="7">The sequence shown here is derived from an EMBL/GenBank/DDBJ whole genome shotgun (WGS) entry which is preliminary data.</text>
</comment>
<reference evidence="7" key="1">
    <citation type="submission" date="2021-03" db="EMBL/GenBank/DDBJ databases">
        <title>Revisited historic fungal species revealed as producer of novel bioactive compounds through whole genome sequencing and comparative genomics.</title>
        <authorList>
            <person name="Vignolle G.A."/>
            <person name="Hochenegger N."/>
            <person name="Mach R.L."/>
            <person name="Mach-Aigner A.R."/>
            <person name="Javad Rahimi M."/>
            <person name="Salim K.A."/>
            <person name="Chan C.M."/>
            <person name="Lim L.B.L."/>
            <person name="Cai F."/>
            <person name="Druzhinina I.S."/>
            <person name="U'Ren J.M."/>
            <person name="Derntl C."/>
        </authorList>
    </citation>
    <scope>NUCLEOTIDE SEQUENCE</scope>
    <source>
        <strain evidence="7">TUCIM 5799</strain>
    </source>
</reference>
<dbReference type="AlphaFoldDB" id="A0A9P9WSI3"/>
<accession>A0A9P9WSI3</accession>
<evidence type="ECO:0000259" key="6">
    <source>
        <dbReference type="Pfam" id="PF02453"/>
    </source>
</evidence>
<feature type="domain" description="Reticulon" evidence="6">
    <location>
        <begin position="74"/>
        <end position="213"/>
    </location>
</feature>
<evidence type="ECO:0000313" key="7">
    <source>
        <dbReference type="EMBL" id="KAI1877688.1"/>
    </source>
</evidence>
<evidence type="ECO:0000256" key="1">
    <source>
        <dbReference type="ARBA" id="ARBA00004477"/>
    </source>
</evidence>
<evidence type="ECO:0000256" key="3">
    <source>
        <dbReference type="ARBA" id="ARBA00022824"/>
    </source>
</evidence>
<sequence>MANTLNMSGQKYVVVPVQADGTHELDQKQTTGMTANALGMSSGGTGMSGMSQDEARNGPLKEIMSHRDSLYKYINWEDPVHSIGSYLGLLGILVGAHYLPLTQLALKLAATGLGAVWVTEYAGRAFGDNTLVARLRPKEYRRLPESTLNATLKDIHDFIQYAVVQAQRIMFGQDLDKTFTALLGCTSLFWLLKVMSPFSMAILGLTSMYIIPLMTSPRGRELAYDARVHAGELANTAAESSMRLGKDGKEKLTRLSVSGCDAALDAKRALGEKFQSGKRNTAETATNVKDTTVDTAKGAAETIGDKTQSGLNAAGNMSSNAKEATMSTASSASKNIGDTVQSGTQRAFDLTTGAKTATVNASHSTAETAKKMPTMGADAVSNAAGKVSFALGGEKQTGSKNPFRTSGEFHDELHSDNYVLAHDKNATTDMRHTGAYDSPRTLLNQGVTNIPRPVESSMQQPVTHVSH</sequence>
<name>A0A9P9WSI3_9PEZI</name>
<keyword evidence="2" id="KW-0812">Transmembrane</keyword>
<gene>
    <name evidence="7" type="ORF">JX265_003696</name>
</gene>
<keyword evidence="3" id="KW-0256">Endoplasmic reticulum</keyword>
<protein>
    <recommendedName>
        <fullName evidence="6">Reticulon domain-containing protein</fullName>
    </recommendedName>
</protein>
<dbReference type="Pfam" id="PF02453">
    <property type="entry name" value="Reticulon"/>
    <property type="match status" value="1"/>
</dbReference>
<dbReference type="Proteomes" id="UP000829685">
    <property type="component" value="Unassembled WGS sequence"/>
</dbReference>
<dbReference type="EMBL" id="JAFIMR010000006">
    <property type="protein sequence ID" value="KAI1877688.1"/>
    <property type="molecule type" value="Genomic_DNA"/>
</dbReference>
<comment type="subcellular location">
    <subcellularLocation>
        <location evidence="1">Endoplasmic reticulum membrane</location>
        <topology evidence="1">Multi-pass membrane protein</topology>
    </subcellularLocation>
</comment>
<keyword evidence="4" id="KW-1133">Transmembrane helix</keyword>